<accession>A0ABS8C9Y7</accession>
<comment type="similarity">
    <text evidence="2 6">Belongs to the FliS family.</text>
</comment>
<evidence type="ECO:0000256" key="1">
    <source>
        <dbReference type="ARBA" id="ARBA00004514"/>
    </source>
</evidence>
<dbReference type="EMBL" id="JACDXW010000002">
    <property type="protein sequence ID" value="MCB5362842.1"/>
    <property type="molecule type" value="Genomic_DNA"/>
</dbReference>
<dbReference type="InterPro" id="IPR003713">
    <property type="entry name" value="FliS"/>
</dbReference>
<evidence type="ECO:0000313" key="8">
    <source>
        <dbReference type="Proteomes" id="UP000776983"/>
    </source>
</evidence>
<evidence type="ECO:0000256" key="6">
    <source>
        <dbReference type="PIRNR" id="PIRNR039090"/>
    </source>
</evidence>
<evidence type="ECO:0000256" key="2">
    <source>
        <dbReference type="ARBA" id="ARBA00008787"/>
    </source>
</evidence>
<dbReference type="InterPro" id="IPR036584">
    <property type="entry name" value="FliS_sf"/>
</dbReference>
<dbReference type="SUPFAM" id="SSF101116">
    <property type="entry name" value="Flagellar export chaperone FliS"/>
    <property type="match status" value="1"/>
</dbReference>
<dbReference type="RefSeq" id="WP_226953092.1">
    <property type="nucleotide sequence ID" value="NZ_JACDXW010000002.1"/>
</dbReference>
<dbReference type="Pfam" id="PF02561">
    <property type="entry name" value="FliS"/>
    <property type="match status" value="1"/>
</dbReference>
<protein>
    <recommendedName>
        <fullName evidence="6">Flagellar secretion chaperone FliS</fullName>
    </recommendedName>
</protein>
<proteinExistence type="inferred from homology"/>
<evidence type="ECO:0000313" key="7">
    <source>
        <dbReference type="EMBL" id="MCB5362842.1"/>
    </source>
</evidence>
<evidence type="ECO:0000256" key="3">
    <source>
        <dbReference type="ARBA" id="ARBA00022490"/>
    </source>
</evidence>
<dbReference type="Gene3D" id="1.20.120.340">
    <property type="entry name" value="Flagellar protein FliS"/>
    <property type="match status" value="1"/>
</dbReference>
<keyword evidence="7" id="KW-0969">Cilium</keyword>
<dbReference type="PANTHER" id="PTHR34773:SF1">
    <property type="entry name" value="FLAGELLAR SECRETION CHAPERONE FLIS"/>
    <property type="match status" value="1"/>
</dbReference>
<keyword evidence="4 6" id="KW-1005">Bacterial flagellum biogenesis</keyword>
<evidence type="ECO:0000256" key="5">
    <source>
        <dbReference type="ARBA" id="ARBA00023186"/>
    </source>
</evidence>
<keyword evidence="3 6" id="KW-0963">Cytoplasm</keyword>
<dbReference type="Proteomes" id="UP000776983">
    <property type="component" value="Unassembled WGS sequence"/>
</dbReference>
<comment type="subcellular location">
    <subcellularLocation>
        <location evidence="1 6">Cytoplasm</location>
        <location evidence="1 6">Cytosol</location>
    </subcellularLocation>
</comment>
<dbReference type="NCBIfam" id="TIGR00208">
    <property type="entry name" value="fliS"/>
    <property type="match status" value="1"/>
</dbReference>
<keyword evidence="5" id="KW-0143">Chaperone</keyword>
<comment type="caution">
    <text evidence="7">The sequence shown here is derived from an EMBL/GenBank/DDBJ whole genome shotgun (WGS) entry which is preliminary data.</text>
</comment>
<keyword evidence="8" id="KW-1185">Reference proteome</keyword>
<dbReference type="PANTHER" id="PTHR34773">
    <property type="entry name" value="FLAGELLAR SECRETION CHAPERONE FLIS"/>
    <property type="match status" value="1"/>
</dbReference>
<organism evidence="7 8">
    <name type="scientific">Mesopusillimonas faecipullorum</name>
    <dbReference type="NCBI Taxonomy" id="2755040"/>
    <lineage>
        <taxon>Bacteria</taxon>
        <taxon>Pseudomonadati</taxon>
        <taxon>Pseudomonadota</taxon>
        <taxon>Betaproteobacteria</taxon>
        <taxon>Burkholderiales</taxon>
        <taxon>Alcaligenaceae</taxon>
        <taxon>Mesopusillimonas</taxon>
    </lineage>
</organism>
<name>A0ABS8C9Y7_9BURK</name>
<gene>
    <name evidence="7" type="primary">fliS</name>
    <name evidence="7" type="ORF">H0484_03610</name>
</gene>
<dbReference type="PIRSF" id="PIRSF039090">
    <property type="entry name" value="Flis"/>
    <property type="match status" value="1"/>
</dbReference>
<dbReference type="CDD" id="cd16098">
    <property type="entry name" value="FliS"/>
    <property type="match status" value="1"/>
</dbReference>
<reference evidence="7 8" key="1">
    <citation type="submission" date="2020-07" db="EMBL/GenBank/DDBJ databases">
        <title>Pusillimonas sp. nov., isolated from poultry manure in Taiwan.</title>
        <authorList>
            <person name="Lin S.-Y."/>
            <person name="Tang Y.-S."/>
            <person name="Young C.-C."/>
        </authorList>
    </citation>
    <scope>NUCLEOTIDE SEQUENCE [LARGE SCALE GENOMIC DNA]</scope>
    <source>
        <strain evidence="7 8">CC-YST705</strain>
    </source>
</reference>
<keyword evidence="7" id="KW-0282">Flagellum</keyword>
<sequence length="141" mass="15130">MYGSTLRRPGRSAKAYADIALETRVMSASPAQLITLLFEGADAALVKAKAHLIQGQTAQRGQAFSKAIDIIDSGLKSSLDMEAGGELSKNLAQTYDLIIQHLMMANLEADLDRLEIAQKMLANISAGWQQNLANLASTQPS</sequence>
<evidence type="ECO:0000256" key="4">
    <source>
        <dbReference type="ARBA" id="ARBA00022795"/>
    </source>
</evidence>
<keyword evidence="7" id="KW-0966">Cell projection</keyword>